<proteinExistence type="predicted"/>
<organism evidence="3 4">
    <name type="scientific">Thelohanellus kitauei</name>
    <name type="common">Myxosporean</name>
    <dbReference type="NCBI Taxonomy" id="669202"/>
    <lineage>
        <taxon>Eukaryota</taxon>
        <taxon>Metazoa</taxon>
        <taxon>Cnidaria</taxon>
        <taxon>Myxozoa</taxon>
        <taxon>Myxosporea</taxon>
        <taxon>Bivalvulida</taxon>
        <taxon>Platysporina</taxon>
        <taxon>Myxobolidae</taxon>
        <taxon>Thelohanellus</taxon>
    </lineage>
</organism>
<gene>
    <name evidence="3" type="ORF">RF11_07796</name>
</gene>
<keyword evidence="4" id="KW-1185">Reference proteome</keyword>
<keyword evidence="1" id="KW-1133">Transmembrane helix</keyword>
<feature type="signal peptide" evidence="2">
    <location>
        <begin position="1"/>
        <end position="23"/>
    </location>
</feature>
<sequence length="272" mass="31629">MMKHFTTLQPMFLYILPLYLVNSKQRLQKTTNKERVMNLSLENTNFNISLNISIDYISSDDHKTFFQDHITKFSFNNSKLIIKLERSDLKTSSKIKCTSIESETEVEISGCNLSFKPGQNRSILNFPIGYRYIFKTNKKYEFSNHTIMFDIDESGFQSIQFILYHVSIEFEGYTQKCELNSHLSQNVYSYFNSTDVIRPCESGDGKDPDENDDTSSSLNFYGLMTQNLGLLAILISVFLLVCITASLMIYAIVRHRRKPKNVKKVKEPYDWL</sequence>
<evidence type="ECO:0000256" key="2">
    <source>
        <dbReference type="SAM" id="SignalP"/>
    </source>
</evidence>
<evidence type="ECO:0000313" key="4">
    <source>
        <dbReference type="Proteomes" id="UP000031668"/>
    </source>
</evidence>
<dbReference type="AlphaFoldDB" id="A0A0C2NK65"/>
<evidence type="ECO:0000313" key="3">
    <source>
        <dbReference type="EMBL" id="KII74427.1"/>
    </source>
</evidence>
<accession>A0A0C2NK65</accession>
<comment type="caution">
    <text evidence="3">The sequence shown here is derived from an EMBL/GenBank/DDBJ whole genome shotgun (WGS) entry which is preliminary data.</text>
</comment>
<feature type="chain" id="PRO_5002165134" description="CUB domain-containing protein" evidence="2">
    <location>
        <begin position="24"/>
        <end position="272"/>
    </location>
</feature>
<feature type="transmembrane region" description="Helical" evidence="1">
    <location>
        <begin position="228"/>
        <end position="253"/>
    </location>
</feature>
<reference evidence="3 4" key="1">
    <citation type="journal article" date="2014" name="Genome Biol. Evol.">
        <title>The genome of the myxosporean Thelohanellus kitauei shows adaptations to nutrient acquisition within its fish host.</title>
        <authorList>
            <person name="Yang Y."/>
            <person name="Xiong J."/>
            <person name="Zhou Z."/>
            <person name="Huo F."/>
            <person name="Miao W."/>
            <person name="Ran C."/>
            <person name="Liu Y."/>
            <person name="Zhang J."/>
            <person name="Feng J."/>
            <person name="Wang M."/>
            <person name="Wang M."/>
            <person name="Wang L."/>
            <person name="Yao B."/>
        </authorList>
    </citation>
    <scope>NUCLEOTIDE SEQUENCE [LARGE SCALE GENOMIC DNA]</scope>
    <source>
        <strain evidence="3">Wuqing</strain>
    </source>
</reference>
<evidence type="ECO:0000256" key="1">
    <source>
        <dbReference type="SAM" id="Phobius"/>
    </source>
</evidence>
<keyword evidence="1" id="KW-0472">Membrane</keyword>
<dbReference type="Proteomes" id="UP000031668">
    <property type="component" value="Unassembled WGS sequence"/>
</dbReference>
<evidence type="ECO:0008006" key="5">
    <source>
        <dbReference type="Google" id="ProtNLM"/>
    </source>
</evidence>
<keyword evidence="1" id="KW-0812">Transmembrane</keyword>
<dbReference type="EMBL" id="JWZT01000433">
    <property type="protein sequence ID" value="KII74427.1"/>
    <property type="molecule type" value="Genomic_DNA"/>
</dbReference>
<protein>
    <recommendedName>
        <fullName evidence="5">CUB domain-containing protein</fullName>
    </recommendedName>
</protein>
<name>A0A0C2NK65_THEKT</name>
<keyword evidence="2" id="KW-0732">Signal</keyword>